<evidence type="ECO:0000256" key="5">
    <source>
        <dbReference type="ARBA" id="ARBA00023242"/>
    </source>
</evidence>
<dbReference type="EMBL" id="MU005779">
    <property type="protein sequence ID" value="KAF2705255.1"/>
    <property type="molecule type" value="Genomic_DNA"/>
</dbReference>
<accession>A0A6G1JYC0</accession>
<evidence type="ECO:0000313" key="9">
    <source>
        <dbReference type="Proteomes" id="UP000799428"/>
    </source>
</evidence>
<evidence type="ECO:0000313" key="8">
    <source>
        <dbReference type="EMBL" id="KAF2705255.1"/>
    </source>
</evidence>
<keyword evidence="2 6" id="KW-0853">WD repeat</keyword>
<evidence type="ECO:0000256" key="2">
    <source>
        <dbReference type="ARBA" id="ARBA00022574"/>
    </source>
</evidence>
<name>A0A6G1JYC0_9PLEO</name>
<organism evidence="8 9">
    <name type="scientific">Pleomassaria siparia CBS 279.74</name>
    <dbReference type="NCBI Taxonomy" id="1314801"/>
    <lineage>
        <taxon>Eukaryota</taxon>
        <taxon>Fungi</taxon>
        <taxon>Dikarya</taxon>
        <taxon>Ascomycota</taxon>
        <taxon>Pezizomycotina</taxon>
        <taxon>Dothideomycetes</taxon>
        <taxon>Pleosporomycetidae</taxon>
        <taxon>Pleosporales</taxon>
        <taxon>Pleomassariaceae</taxon>
        <taxon>Pleomassaria</taxon>
    </lineage>
</organism>
<dbReference type="PROSITE" id="PS50082">
    <property type="entry name" value="WD_REPEATS_2"/>
    <property type="match status" value="1"/>
</dbReference>
<comment type="subcellular location">
    <subcellularLocation>
        <location evidence="1 6">Nucleus</location>
    </subcellularLocation>
</comment>
<keyword evidence="8" id="KW-0489">Methyltransferase</keyword>
<dbReference type="Proteomes" id="UP000799428">
    <property type="component" value="Unassembled WGS sequence"/>
</dbReference>
<evidence type="ECO:0000256" key="7">
    <source>
        <dbReference type="PROSITE-ProRule" id="PRU00221"/>
    </source>
</evidence>
<gene>
    <name evidence="8" type="ORF">K504DRAFT_460517</name>
</gene>
<dbReference type="InterPro" id="IPR028884">
    <property type="entry name" value="Trm82"/>
</dbReference>
<dbReference type="InterPro" id="IPR015943">
    <property type="entry name" value="WD40/YVTN_repeat-like_dom_sf"/>
</dbReference>
<evidence type="ECO:0000256" key="1">
    <source>
        <dbReference type="ARBA" id="ARBA00004123"/>
    </source>
</evidence>
<dbReference type="AlphaFoldDB" id="A0A6G1JYC0"/>
<dbReference type="PANTHER" id="PTHR16288:SF0">
    <property type="entry name" value="TRNA (GUANINE-N(7)-)-METHYLTRANSFERASE NON-CATALYTIC SUBUNIT WDR4"/>
    <property type="match status" value="1"/>
</dbReference>
<feature type="repeat" description="WD" evidence="7">
    <location>
        <begin position="265"/>
        <end position="305"/>
    </location>
</feature>
<dbReference type="GO" id="GO:0106004">
    <property type="term" value="P:tRNA (guanine-N7)-methylation"/>
    <property type="evidence" value="ECO:0007669"/>
    <property type="project" value="UniProtKB-UniRule"/>
</dbReference>
<dbReference type="PANTHER" id="PTHR16288">
    <property type="entry name" value="WD40 REPEAT PROTEIN 4"/>
    <property type="match status" value="1"/>
</dbReference>
<keyword evidence="9" id="KW-1185">Reference proteome</keyword>
<dbReference type="Gene3D" id="2.130.10.10">
    <property type="entry name" value="YVTN repeat-like/Quinoprotein amine dehydrogenase"/>
    <property type="match status" value="2"/>
</dbReference>
<evidence type="ECO:0000256" key="6">
    <source>
        <dbReference type="HAMAP-Rule" id="MF_03056"/>
    </source>
</evidence>
<dbReference type="SUPFAM" id="SSF50978">
    <property type="entry name" value="WD40 repeat-like"/>
    <property type="match status" value="1"/>
</dbReference>
<comment type="function">
    <text evidence="6">Required for the formation of N(7)-methylguanine at position 46 (m7G46) in tRNA. In the complex, it is required to stabilize and induce conformational changes of the catalytic subunit.</text>
</comment>
<dbReference type="InterPro" id="IPR001680">
    <property type="entry name" value="WD40_rpt"/>
</dbReference>
<dbReference type="UniPathway" id="UPA00989"/>
<dbReference type="GO" id="GO:0005634">
    <property type="term" value="C:nucleus"/>
    <property type="evidence" value="ECO:0007669"/>
    <property type="project" value="UniProtKB-SubCell"/>
</dbReference>
<dbReference type="InterPro" id="IPR036322">
    <property type="entry name" value="WD40_repeat_dom_sf"/>
</dbReference>
<keyword evidence="5 6" id="KW-0539">Nucleus</keyword>
<dbReference type="GO" id="GO:0008168">
    <property type="term" value="F:methyltransferase activity"/>
    <property type="evidence" value="ECO:0007669"/>
    <property type="project" value="UniProtKB-KW"/>
</dbReference>
<keyword evidence="8" id="KW-0808">Transferase</keyword>
<proteinExistence type="inferred from homology"/>
<evidence type="ECO:0000256" key="4">
    <source>
        <dbReference type="ARBA" id="ARBA00022737"/>
    </source>
</evidence>
<comment type="similarity">
    <text evidence="6">Belongs to the WD repeat TRM82 family.</text>
</comment>
<keyword evidence="3 6" id="KW-0819">tRNA processing</keyword>
<sequence>MTFPYQCLGACNYSLGNSHEWTLFGASGPRLVVQSSSGASSVWPAAEVSDIREAASEDESQERPGKRIKLSPQTEAKSNFSCLVVSNDKQHIVAVTAEDKCIRVFRIDSQFRLHELSQRCMAKRPCSITLTSDDSTILCADKFGDVYALPLIPCAEDEVNESAVGEKKEEPIGTQYTPSASVLTVHSGRNRKVLEEQLKQAKKEPKKVKEALKFKHELLLGHVSMLTDVVYATVDSRSYIITADRDEHVRVSRGLPQAHIIEGFCQGHEEFVSRLCLTGSGLLVSGGGDPNVFVWDWQNYTLLEKVCIRDEVLRYYRAQPQLAALLPEDESAFKVAVSGIWSVPSSRPKEVIIVACEGVPALFSFQLGKPSTCGEVIPLIGNALDLKFIHVSESECTAVVSVDNVHKPGSTTETLANEGPSRLQSFAYQQDGTWGEDLIVGKKLEGFNRRAWAENSSGGAAKLEKSRLADEKAVQDILYGVENLRKRAGVEG</sequence>
<dbReference type="Pfam" id="PF00400">
    <property type="entry name" value="WD40"/>
    <property type="match status" value="1"/>
</dbReference>
<keyword evidence="4 6" id="KW-0677">Repeat</keyword>
<dbReference type="SMART" id="SM00320">
    <property type="entry name" value="WD40"/>
    <property type="match status" value="3"/>
</dbReference>
<dbReference type="GO" id="GO:0043527">
    <property type="term" value="C:tRNA methyltransferase complex"/>
    <property type="evidence" value="ECO:0007669"/>
    <property type="project" value="TreeGrafter"/>
</dbReference>
<evidence type="ECO:0000256" key="3">
    <source>
        <dbReference type="ARBA" id="ARBA00022694"/>
    </source>
</evidence>
<comment type="pathway">
    <text evidence="6">tRNA modification; N(7)-methylguanine-tRNA biosynthesis.</text>
</comment>
<reference evidence="8" key="1">
    <citation type="journal article" date="2020" name="Stud. Mycol.">
        <title>101 Dothideomycetes genomes: a test case for predicting lifestyles and emergence of pathogens.</title>
        <authorList>
            <person name="Haridas S."/>
            <person name="Albert R."/>
            <person name="Binder M."/>
            <person name="Bloem J."/>
            <person name="Labutti K."/>
            <person name="Salamov A."/>
            <person name="Andreopoulos B."/>
            <person name="Baker S."/>
            <person name="Barry K."/>
            <person name="Bills G."/>
            <person name="Bluhm B."/>
            <person name="Cannon C."/>
            <person name="Castanera R."/>
            <person name="Culley D."/>
            <person name="Daum C."/>
            <person name="Ezra D."/>
            <person name="Gonzalez J."/>
            <person name="Henrissat B."/>
            <person name="Kuo A."/>
            <person name="Liang C."/>
            <person name="Lipzen A."/>
            <person name="Lutzoni F."/>
            <person name="Magnuson J."/>
            <person name="Mondo S."/>
            <person name="Nolan M."/>
            <person name="Ohm R."/>
            <person name="Pangilinan J."/>
            <person name="Park H.-J."/>
            <person name="Ramirez L."/>
            <person name="Alfaro M."/>
            <person name="Sun H."/>
            <person name="Tritt A."/>
            <person name="Yoshinaga Y."/>
            <person name="Zwiers L.-H."/>
            <person name="Turgeon B."/>
            <person name="Goodwin S."/>
            <person name="Spatafora J."/>
            <person name="Crous P."/>
            <person name="Grigoriev I."/>
        </authorList>
    </citation>
    <scope>NUCLEOTIDE SEQUENCE</scope>
    <source>
        <strain evidence="8">CBS 279.74</strain>
    </source>
</reference>
<dbReference type="GO" id="GO:0005829">
    <property type="term" value="C:cytosol"/>
    <property type="evidence" value="ECO:0007669"/>
    <property type="project" value="TreeGrafter"/>
</dbReference>
<dbReference type="OrthoDB" id="339900at2759"/>
<dbReference type="HAMAP" id="MF_03056">
    <property type="entry name" value="TRM82"/>
    <property type="match status" value="1"/>
</dbReference>
<protein>
    <submittedName>
        <fullName evidence="8">Guanine-N(7)--methyltransferase subunit TRM82</fullName>
    </submittedName>
</protein>